<evidence type="ECO:0000256" key="4">
    <source>
        <dbReference type="ARBA" id="ARBA00022475"/>
    </source>
</evidence>
<dbReference type="Pfam" id="PF08447">
    <property type="entry name" value="PAS_3"/>
    <property type="match status" value="1"/>
</dbReference>
<feature type="compositionally biased region" description="Polar residues" evidence="23">
    <location>
        <begin position="1053"/>
        <end position="1066"/>
    </location>
</feature>
<dbReference type="CDD" id="cd00130">
    <property type="entry name" value="PAS"/>
    <property type="match status" value="3"/>
</dbReference>
<keyword evidence="5 21" id="KW-0597">Phosphoprotein</keyword>
<keyword evidence="10" id="KW-0418">Kinase</keyword>
<feature type="coiled-coil region" evidence="22">
    <location>
        <begin position="1246"/>
        <end position="1278"/>
    </location>
</feature>
<dbReference type="PRINTS" id="PR00344">
    <property type="entry name" value="BCTRLSENSOR"/>
</dbReference>
<evidence type="ECO:0000259" key="25">
    <source>
        <dbReference type="PROSITE" id="PS50110"/>
    </source>
</evidence>
<dbReference type="SUPFAM" id="SSF47226">
    <property type="entry name" value="Histidine-containing phosphotransfer domain, HPT domain"/>
    <property type="match status" value="1"/>
</dbReference>
<dbReference type="SMART" id="SM00091">
    <property type="entry name" value="PAS"/>
    <property type="match status" value="4"/>
</dbReference>
<dbReference type="InterPro" id="IPR035965">
    <property type="entry name" value="PAS-like_dom_sf"/>
</dbReference>
<comment type="caution">
    <text evidence="29">The sequence shown here is derived from an EMBL/GenBank/DDBJ whole genome shotgun (WGS) entry which is preliminary data.</text>
</comment>
<dbReference type="InterPro" id="IPR011006">
    <property type="entry name" value="CheY-like_superfamily"/>
</dbReference>
<reference evidence="29 30" key="1">
    <citation type="submission" date="2018-08" db="EMBL/GenBank/DDBJ databases">
        <title>Comamonas testosteroni strain SWCO2.</title>
        <authorList>
            <person name="Jiang N."/>
            <person name="Zhang X.Z."/>
        </authorList>
    </citation>
    <scope>NUCLEOTIDE SEQUENCE [LARGE SCALE GENOMIC DNA]</scope>
    <source>
        <strain evidence="29 30">SWCO2</strain>
    </source>
</reference>
<dbReference type="InterPro" id="IPR036097">
    <property type="entry name" value="HisK_dim/P_sf"/>
</dbReference>
<feature type="region of interest" description="Disordered" evidence="23">
    <location>
        <begin position="903"/>
        <end position="922"/>
    </location>
</feature>
<organism evidence="29 30">
    <name type="scientific">Comamonas testosteroni</name>
    <name type="common">Pseudomonas testosteroni</name>
    <dbReference type="NCBI Taxonomy" id="285"/>
    <lineage>
        <taxon>Bacteria</taxon>
        <taxon>Pseudomonadati</taxon>
        <taxon>Pseudomonadota</taxon>
        <taxon>Betaproteobacteria</taxon>
        <taxon>Burkholderiales</taxon>
        <taxon>Comamonadaceae</taxon>
        <taxon>Comamonas</taxon>
    </lineage>
</organism>
<dbReference type="CDD" id="cd16922">
    <property type="entry name" value="HATPase_EvgS-ArcB-TorS-like"/>
    <property type="match status" value="1"/>
</dbReference>
<feature type="domain" description="Response regulatory" evidence="25">
    <location>
        <begin position="775"/>
        <end position="897"/>
    </location>
</feature>
<dbReference type="InterPro" id="IPR013655">
    <property type="entry name" value="PAS_fold_3"/>
</dbReference>
<keyword evidence="12" id="KW-1133">Transmembrane helix</keyword>
<dbReference type="Pfam" id="PF01627">
    <property type="entry name" value="Hpt"/>
    <property type="match status" value="1"/>
</dbReference>
<dbReference type="InterPro" id="IPR000700">
    <property type="entry name" value="PAS-assoc_C"/>
</dbReference>
<dbReference type="CDD" id="cd00088">
    <property type="entry name" value="HPT"/>
    <property type="match status" value="1"/>
</dbReference>
<evidence type="ECO:0000256" key="23">
    <source>
        <dbReference type="SAM" id="MobiDB-lite"/>
    </source>
</evidence>
<evidence type="ECO:0000256" key="11">
    <source>
        <dbReference type="ARBA" id="ARBA00022840"/>
    </source>
</evidence>
<keyword evidence="15" id="KW-0472">Membrane</keyword>
<dbReference type="InterPro" id="IPR000014">
    <property type="entry name" value="PAS"/>
</dbReference>
<dbReference type="EC" id="2.7.13.3" evidence="3"/>
<evidence type="ECO:0000256" key="8">
    <source>
        <dbReference type="ARBA" id="ARBA00022729"/>
    </source>
</evidence>
<dbReference type="PROSITE" id="PS50110">
    <property type="entry name" value="RESPONSE_REGULATORY"/>
    <property type="match status" value="2"/>
</dbReference>
<dbReference type="SUPFAM" id="SSF52172">
    <property type="entry name" value="CheY-like"/>
    <property type="match status" value="2"/>
</dbReference>
<dbReference type="InterPro" id="IPR001610">
    <property type="entry name" value="PAC"/>
</dbReference>
<evidence type="ECO:0000256" key="22">
    <source>
        <dbReference type="SAM" id="Coils"/>
    </source>
</evidence>
<dbReference type="PROSITE" id="PS50113">
    <property type="entry name" value="PAC"/>
    <property type="match status" value="2"/>
</dbReference>
<dbReference type="PROSITE" id="PS50109">
    <property type="entry name" value="HIS_KIN"/>
    <property type="match status" value="1"/>
</dbReference>
<dbReference type="CDD" id="cd17546">
    <property type="entry name" value="REC_hyHK_CKI1_RcsC-like"/>
    <property type="match status" value="2"/>
</dbReference>
<name>A0A373FQY9_COMTE</name>
<evidence type="ECO:0000256" key="7">
    <source>
        <dbReference type="ARBA" id="ARBA00022692"/>
    </source>
</evidence>
<feature type="domain" description="HPt" evidence="28">
    <location>
        <begin position="1094"/>
        <end position="1194"/>
    </location>
</feature>
<evidence type="ECO:0000256" key="13">
    <source>
        <dbReference type="ARBA" id="ARBA00023012"/>
    </source>
</evidence>
<feature type="domain" description="Histidine kinase" evidence="24">
    <location>
        <begin position="530"/>
        <end position="757"/>
    </location>
</feature>
<evidence type="ECO:0000259" key="26">
    <source>
        <dbReference type="PROSITE" id="PS50112"/>
    </source>
</evidence>
<dbReference type="InterPro" id="IPR005467">
    <property type="entry name" value="His_kinase_dom"/>
</dbReference>
<feature type="compositionally biased region" description="Pro residues" evidence="23">
    <location>
        <begin position="903"/>
        <end position="917"/>
    </location>
</feature>
<keyword evidence="22" id="KW-0175">Coiled coil</keyword>
<dbReference type="SUPFAM" id="SSF55785">
    <property type="entry name" value="PYP-like sensor domain (PAS domain)"/>
    <property type="match status" value="4"/>
</dbReference>
<dbReference type="OrthoDB" id="5290456at2"/>
<evidence type="ECO:0000256" key="20">
    <source>
        <dbReference type="PROSITE-ProRule" id="PRU00110"/>
    </source>
</evidence>
<dbReference type="GO" id="GO:0000155">
    <property type="term" value="F:phosphorelay sensor kinase activity"/>
    <property type="evidence" value="ECO:0007669"/>
    <property type="project" value="InterPro"/>
</dbReference>
<dbReference type="InterPro" id="IPR036890">
    <property type="entry name" value="HATPase_C_sf"/>
</dbReference>
<dbReference type="Gene3D" id="3.40.50.2300">
    <property type="match status" value="2"/>
</dbReference>
<evidence type="ECO:0000256" key="18">
    <source>
        <dbReference type="ARBA" id="ARBA00068150"/>
    </source>
</evidence>
<comment type="subunit">
    <text evidence="17">At low DSF concentrations, interacts with RpfF.</text>
</comment>
<dbReference type="PANTHER" id="PTHR45339">
    <property type="entry name" value="HYBRID SIGNAL TRANSDUCTION HISTIDINE KINASE J"/>
    <property type="match status" value="1"/>
</dbReference>
<evidence type="ECO:0000256" key="15">
    <source>
        <dbReference type="ARBA" id="ARBA00023136"/>
    </source>
</evidence>
<feature type="domain" description="Response regulatory" evidence="25">
    <location>
        <begin position="932"/>
        <end position="1048"/>
    </location>
</feature>
<dbReference type="EMBL" id="QURR01000006">
    <property type="protein sequence ID" value="RGE45952.1"/>
    <property type="molecule type" value="Genomic_DNA"/>
</dbReference>
<feature type="modified residue" description="Phosphohistidine" evidence="20">
    <location>
        <position position="1133"/>
    </location>
</feature>
<feature type="modified residue" description="4-aspartylphosphate" evidence="21">
    <location>
        <position position="829"/>
    </location>
</feature>
<evidence type="ECO:0000256" key="5">
    <source>
        <dbReference type="ARBA" id="ARBA00022553"/>
    </source>
</evidence>
<dbReference type="InterPro" id="IPR004358">
    <property type="entry name" value="Sig_transdc_His_kin-like_C"/>
</dbReference>
<keyword evidence="6" id="KW-0808">Transferase</keyword>
<dbReference type="FunFam" id="1.10.287.130:FF:000002">
    <property type="entry name" value="Two-component osmosensing histidine kinase"/>
    <property type="match status" value="1"/>
</dbReference>
<dbReference type="FunFam" id="3.30.565.10:FF:000010">
    <property type="entry name" value="Sensor histidine kinase RcsC"/>
    <property type="match status" value="1"/>
</dbReference>
<dbReference type="GO" id="GO:0005886">
    <property type="term" value="C:plasma membrane"/>
    <property type="evidence" value="ECO:0007669"/>
    <property type="project" value="UniProtKB-SubCell"/>
</dbReference>
<dbReference type="GO" id="GO:0005524">
    <property type="term" value="F:ATP binding"/>
    <property type="evidence" value="ECO:0007669"/>
    <property type="project" value="UniProtKB-KW"/>
</dbReference>
<comment type="subcellular location">
    <subcellularLocation>
        <location evidence="2">Cell membrane</location>
        <topology evidence="2">Multi-pass membrane protein</topology>
    </subcellularLocation>
</comment>
<keyword evidence="13" id="KW-0902">Two-component regulatory system</keyword>
<feature type="region of interest" description="Disordered" evidence="23">
    <location>
        <begin position="1053"/>
        <end position="1074"/>
    </location>
</feature>
<proteinExistence type="predicted"/>
<dbReference type="Gene3D" id="1.10.287.130">
    <property type="match status" value="1"/>
</dbReference>
<dbReference type="SMART" id="SM00388">
    <property type="entry name" value="HisKA"/>
    <property type="match status" value="1"/>
</dbReference>
<dbReference type="Pfam" id="PF00512">
    <property type="entry name" value="HisKA"/>
    <property type="match status" value="1"/>
</dbReference>
<evidence type="ECO:0000256" key="19">
    <source>
        <dbReference type="ARBA" id="ARBA00070152"/>
    </source>
</evidence>
<protein>
    <recommendedName>
        <fullName evidence="18">Sensory/regulatory protein RpfC</fullName>
        <ecNumber evidence="3">2.7.13.3</ecNumber>
    </recommendedName>
    <alternativeName>
        <fullName evidence="19">Virulence sensor protein BvgS</fullName>
    </alternativeName>
</protein>
<comment type="catalytic activity">
    <reaction evidence="1">
        <text>ATP + protein L-histidine = ADP + protein N-phospho-L-histidine.</text>
        <dbReference type="EC" id="2.7.13.3"/>
    </reaction>
</comment>
<keyword evidence="11" id="KW-0067">ATP-binding</keyword>
<dbReference type="SUPFAM" id="SSF47384">
    <property type="entry name" value="Homodimeric domain of signal transducing histidine kinase"/>
    <property type="match status" value="1"/>
</dbReference>
<dbReference type="Gene3D" id="3.30.450.20">
    <property type="entry name" value="PAS domain"/>
    <property type="match status" value="4"/>
</dbReference>
<dbReference type="Gene3D" id="3.30.565.10">
    <property type="entry name" value="Histidine kinase-like ATPase, C-terminal domain"/>
    <property type="match status" value="1"/>
</dbReference>
<keyword evidence="9" id="KW-0547">Nucleotide-binding</keyword>
<dbReference type="InterPro" id="IPR013656">
    <property type="entry name" value="PAS_4"/>
</dbReference>
<dbReference type="InterPro" id="IPR003594">
    <property type="entry name" value="HATPase_dom"/>
</dbReference>
<feature type="domain" description="PAC" evidence="27">
    <location>
        <begin position="459"/>
        <end position="512"/>
    </location>
</feature>
<dbReference type="InterPro" id="IPR003661">
    <property type="entry name" value="HisK_dim/P_dom"/>
</dbReference>
<dbReference type="SMART" id="SM00086">
    <property type="entry name" value="PAC"/>
    <property type="match status" value="3"/>
</dbReference>
<dbReference type="PROSITE" id="PS50112">
    <property type="entry name" value="PAS"/>
    <property type="match status" value="1"/>
</dbReference>
<evidence type="ECO:0000259" key="27">
    <source>
        <dbReference type="PROSITE" id="PS50113"/>
    </source>
</evidence>
<dbReference type="Pfam" id="PF08448">
    <property type="entry name" value="PAS_4"/>
    <property type="match status" value="1"/>
</dbReference>
<dbReference type="Pfam" id="PF00072">
    <property type="entry name" value="Response_reg"/>
    <property type="match status" value="2"/>
</dbReference>
<accession>A0A373FQY9</accession>
<dbReference type="PANTHER" id="PTHR45339:SF1">
    <property type="entry name" value="HYBRID SIGNAL TRANSDUCTION HISTIDINE KINASE J"/>
    <property type="match status" value="1"/>
</dbReference>
<evidence type="ECO:0000256" key="9">
    <source>
        <dbReference type="ARBA" id="ARBA00022741"/>
    </source>
</evidence>
<evidence type="ECO:0000259" key="28">
    <source>
        <dbReference type="PROSITE" id="PS50894"/>
    </source>
</evidence>
<dbReference type="Pfam" id="PF13426">
    <property type="entry name" value="PAS_9"/>
    <property type="match status" value="1"/>
</dbReference>
<evidence type="ECO:0000256" key="16">
    <source>
        <dbReference type="ARBA" id="ARBA00058004"/>
    </source>
</evidence>
<sequence>MSDALYRQFLDHFADAFFLHDDTGQVLDVNTQACQSMGYSREEMLRMRVQDFALDLEEAQLLSLWKSIEPGANTLANNHHRRRTGEKFPVEVTISCQLIEGRKCFFTMARDVSERASHYAEIRKLNAELEQRWKDSTRLLDSVMRGTSDIVFVKDLHGRYVFANPAADKVAMVGEGGLIGKTDSELLDGQHNFVDDDAEVLQSDKPVISESYTLVNGHKRLFQSIKSPYKNERGEIIGLLGIARDITGVRESEQKLRDSYEALRQAERLSRIGSWRLDLSTGEFQASEMMYEMNGADPNGPQLTPEDLQRLMGPEDHARVLAAINLCAQTGQAYALDVTHNTPDRGSFPACILGKADRDERGNIISVSGTVQDLSERIDAKLRLETLADNLPNGAIYRIEGEIHDLRMTYISAGIEQLMGISAATIIADRNAYLNAVHPDDRPGYLAEARRVHATRGMFDHRFRIIHTNGSIRWLHCRSAPRLSDKGDNRMTWDGIMLNVTREYEAERALQAAKEAAEAAERAKSDFLATMSHEIRTPMNTVIGMTRLVQQTPLSPKQRNYLEKVELSANALLSIINDILDYSKIEAGMLALETVEFALDDILETVSAVTTLRAEEKGIEVVYAIAPEVPRHLRGDPLRLSQVLNNLVSNAIKFTHQGEVVVAIEMERPALMPAKAPDSHILRISVRDTGIGMNPHQISQLFRPFSQADSQTTRRYGGTGLGLAICDRLVQLMGGQFDVQSTVGVGSKFIFTVQMQATSTPVGRPHLYRVGAADRVLIVDDNASARDILSTMVRGFGMRTDTVDSGDKALAALHMASRSGSPYCLVLMDWQMPGMDGLEVARRVREEERLSTTPAVLMVTAYGREEVLRQAERLGLQGLLVKPVTESVLFNSILEILQSYGPGHPPKASTPPAPSIPGMPSLQRYPQLKGRRVLVVDDNALNREVAADFLDLVGVQVETANDGIHALEMLKKHSFDVVLMDVHMPNMDGLQATRAIRTTPELRHLPVIALTAQARVEDKDAIEAAGMNAHLSKPIDEFQLYETLCEWIPSADSLQRPGQQTGNGTPDASEPQVHTEAQRYRIDMMQVQQRFRGNSNLIARVLNGFARDFSSAPAKAQELLQRSQWQDLGMLAHTLKGSLGYLGADALMQEAAEIEALTRQSPYSELPQPMAVQQQLRQRVPAFAQHLGLLLQSLPGAQNTEPTTTSGPAGASPEVHGAIERLRQFIEDGDYAALEEFERLQRLLDMRRHGVLLQKIRKNVEDLEAEAALQELTHLEQQLLMASPPPSPSSPYQ</sequence>
<evidence type="ECO:0000313" key="30">
    <source>
        <dbReference type="Proteomes" id="UP000261948"/>
    </source>
</evidence>
<keyword evidence="8" id="KW-0732">Signal</keyword>
<evidence type="ECO:0000256" key="12">
    <source>
        <dbReference type="ARBA" id="ARBA00022989"/>
    </source>
</evidence>
<evidence type="ECO:0000256" key="3">
    <source>
        <dbReference type="ARBA" id="ARBA00012438"/>
    </source>
</evidence>
<evidence type="ECO:0000256" key="17">
    <source>
        <dbReference type="ARBA" id="ARBA00064003"/>
    </source>
</evidence>
<dbReference type="SUPFAM" id="SSF55874">
    <property type="entry name" value="ATPase domain of HSP90 chaperone/DNA topoisomerase II/histidine kinase"/>
    <property type="match status" value="1"/>
</dbReference>
<dbReference type="Proteomes" id="UP000261948">
    <property type="component" value="Unassembled WGS sequence"/>
</dbReference>
<feature type="modified residue" description="4-aspartylphosphate" evidence="21">
    <location>
        <position position="981"/>
    </location>
</feature>
<dbReference type="Pfam" id="PF02518">
    <property type="entry name" value="HATPase_c"/>
    <property type="match status" value="1"/>
</dbReference>
<gene>
    <name evidence="29" type="ORF">DZC30_06670</name>
</gene>
<dbReference type="CDD" id="cd00082">
    <property type="entry name" value="HisKA"/>
    <property type="match status" value="1"/>
</dbReference>
<keyword evidence="30" id="KW-1185">Reference proteome</keyword>
<evidence type="ECO:0000256" key="21">
    <source>
        <dbReference type="PROSITE-ProRule" id="PRU00169"/>
    </source>
</evidence>
<dbReference type="SMART" id="SM00387">
    <property type="entry name" value="HATPase_c"/>
    <property type="match status" value="1"/>
</dbReference>
<dbReference type="InterPro" id="IPR036641">
    <property type="entry name" value="HPT_dom_sf"/>
</dbReference>
<dbReference type="SMART" id="SM00448">
    <property type="entry name" value="REC"/>
    <property type="match status" value="2"/>
</dbReference>
<evidence type="ECO:0000313" key="29">
    <source>
        <dbReference type="EMBL" id="RGE45952.1"/>
    </source>
</evidence>
<keyword evidence="7" id="KW-0812">Transmembrane</keyword>
<keyword evidence="14" id="KW-0843">Virulence</keyword>
<evidence type="ECO:0000256" key="10">
    <source>
        <dbReference type="ARBA" id="ARBA00022777"/>
    </source>
</evidence>
<dbReference type="InterPro" id="IPR001789">
    <property type="entry name" value="Sig_transdc_resp-reg_receiver"/>
</dbReference>
<evidence type="ECO:0000256" key="1">
    <source>
        <dbReference type="ARBA" id="ARBA00000085"/>
    </source>
</evidence>
<dbReference type="InterPro" id="IPR008207">
    <property type="entry name" value="Sig_transdc_His_kin_Hpt_dom"/>
</dbReference>
<dbReference type="Gene3D" id="1.20.120.160">
    <property type="entry name" value="HPT domain"/>
    <property type="match status" value="1"/>
</dbReference>
<feature type="domain" description="PAS" evidence="26">
    <location>
        <begin position="2"/>
        <end position="45"/>
    </location>
</feature>
<evidence type="ECO:0000256" key="2">
    <source>
        <dbReference type="ARBA" id="ARBA00004651"/>
    </source>
</evidence>
<feature type="coiled-coil region" evidence="22">
    <location>
        <begin position="503"/>
        <end position="530"/>
    </location>
</feature>
<evidence type="ECO:0000259" key="24">
    <source>
        <dbReference type="PROSITE" id="PS50109"/>
    </source>
</evidence>
<dbReference type="NCBIfam" id="TIGR00229">
    <property type="entry name" value="sensory_box"/>
    <property type="match status" value="2"/>
</dbReference>
<evidence type="ECO:0000256" key="14">
    <source>
        <dbReference type="ARBA" id="ARBA00023026"/>
    </source>
</evidence>
<dbReference type="PROSITE" id="PS50894">
    <property type="entry name" value="HPT"/>
    <property type="match status" value="1"/>
</dbReference>
<keyword evidence="4" id="KW-1003">Cell membrane</keyword>
<comment type="function">
    <text evidence="16">Member of the two-component regulatory system BvgS/BvgA. Phosphorylates BvgA via a four-step phosphorelay in response to environmental signals.</text>
</comment>
<evidence type="ECO:0000256" key="6">
    <source>
        <dbReference type="ARBA" id="ARBA00022679"/>
    </source>
</evidence>
<feature type="domain" description="PAC" evidence="27">
    <location>
        <begin position="201"/>
        <end position="258"/>
    </location>
</feature>